<protein>
    <submittedName>
        <fullName evidence="1">Uncharacterized protein</fullName>
    </submittedName>
</protein>
<evidence type="ECO:0000313" key="1">
    <source>
        <dbReference type="EMBL" id="SFF32668.1"/>
    </source>
</evidence>
<name>A0A1I2HSV4_9BACT</name>
<accession>A0A1I2HSV4</accession>
<reference evidence="2" key="1">
    <citation type="submission" date="2016-10" db="EMBL/GenBank/DDBJ databases">
        <authorList>
            <person name="Varghese N."/>
            <person name="Submissions S."/>
        </authorList>
    </citation>
    <scope>NUCLEOTIDE SEQUENCE [LARGE SCALE GENOMIC DNA]</scope>
    <source>
        <strain evidence="2">ATCC 25963</strain>
    </source>
</reference>
<dbReference type="Proteomes" id="UP000199400">
    <property type="component" value="Unassembled WGS sequence"/>
</dbReference>
<organism evidence="1 2">
    <name type="scientific">Nannocystis exedens</name>
    <dbReference type="NCBI Taxonomy" id="54"/>
    <lineage>
        <taxon>Bacteria</taxon>
        <taxon>Pseudomonadati</taxon>
        <taxon>Myxococcota</taxon>
        <taxon>Polyangia</taxon>
        <taxon>Nannocystales</taxon>
        <taxon>Nannocystaceae</taxon>
        <taxon>Nannocystis</taxon>
    </lineage>
</organism>
<dbReference type="RefSeq" id="WP_170135306.1">
    <property type="nucleotide sequence ID" value="NZ_FOMX01000047.1"/>
</dbReference>
<proteinExistence type="predicted"/>
<dbReference type="EMBL" id="FOMX01000047">
    <property type="protein sequence ID" value="SFF32668.1"/>
    <property type="molecule type" value="Genomic_DNA"/>
</dbReference>
<dbReference type="AlphaFoldDB" id="A0A1I2HSV4"/>
<evidence type="ECO:0000313" key="2">
    <source>
        <dbReference type="Proteomes" id="UP000199400"/>
    </source>
</evidence>
<keyword evidence="2" id="KW-1185">Reference proteome</keyword>
<sequence length="53" mass="5739">MRDAIVTGAGRGILLSDRAGFVTGQDFVVDAGMSRAMIYAESRLDRRSSVFES</sequence>
<gene>
    <name evidence="1" type="ORF">SAMN02745121_08171</name>
</gene>